<dbReference type="GO" id="GO:0003725">
    <property type="term" value="F:double-stranded RNA binding"/>
    <property type="evidence" value="ECO:0007669"/>
    <property type="project" value="TreeGrafter"/>
</dbReference>
<dbReference type="Pfam" id="PF10421">
    <property type="entry name" value="OAS1_C"/>
    <property type="match status" value="1"/>
</dbReference>
<accession>A0A7K6KFU6</accession>
<protein>
    <submittedName>
        <fullName evidence="7">OASL2 protein</fullName>
    </submittedName>
</protein>
<feature type="non-terminal residue" evidence="7">
    <location>
        <position position="500"/>
    </location>
</feature>
<evidence type="ECO:0000256" key="1">
    <source>
        <dbReference type="ARBA" id="ARBA00009526"/>
    </source>
</evidence>
<dbReference type="PROSITE" id="PS00833">
    <property type="entry name" value="25A_SYNTH_2"/>
    <property type="match status" value="1"/>
</dbReference>
<sequence length="500" mass="56785">LRTVTTKNLDAWIMDTLQPSTAFSVQVKETVGQICEFLKRDCFGDGIHVQKTVKGGSAGKGTALKKNSDADVVLFLSCLTSYQEQQKNRKYILDLIMKSLKACKERLQFNVYISEPTYKGPDNTPRSLSLTLTSKVTGESIDVDILPAYNALGQVIEDVAPNAEVYVRLLRASSQAGEFSPCFTELQKLFVKHHPAKLKNLLRLVKYWYKELNLLHPNEHLPPKYALELLTVYAWEEATGSSDSFAMAEGFRTVLELLCRHREICIYWEKYYSLQHREIGDHVKGLLCKPRPVILDPADPTGILGQNKNWDLLANEAAFYCLSLPCLENVQPWNVQPARPVTIEVIQLTGTKLTKCVSPYTTIRQLKEMIQQDWGIPSYRQRLAQQEPGRSSITLQDHETLASKGIFYNTTLVLLHTEPQSMQVFVKDDKNRTTSYMVLPTDTVRQLKEQIQARQGPSANEQRLTYGTMELEDRHTLAHYDIKPMTTIYMLLRLRGGAGP</sequence>
<dbReference type="InterPro" id="IPR029071">
    <property type="entry name" value="Ubiquitin-like_domsf"/>
</dbReference>
<reference evidence="7 8" key="1">
    <citation type="submission" date="2019-09" db="EMBL/GenBank/DDBJ databases">
        <title>Bird 10,000 Genomes (B10K) Project - Family phase.</title>
        <authorList>
            <person name="Zhang G."/>
        </authorList>
    </citation>
    <scope>NUCLEOTIDE SEQUENCE [LARGE SCALE GENOMIC DNA]</scope>
    <source>
        <strain evidence="7">B10K-DU-029-42</strain>
        <tissue evidence="7">Muscle</tissue>
    </source>
</reference>
<dbReference type="Proteomes" id="UP000542358">
    <property type="component" value="Unassembled WGS sequence"/>
</dbReference>
<dbReference type="GO" id="GO:0045087">
    <property type="term" value="P:innate immune response"/>
    <property type="evidence" value="ECO:0007669"/>
    <property type="project" value="UniProtKB-KW"/>
</dbReference>
<keyword evidence="4" id="KW-0694">RNA-binding</keyword>
<dbReference type="GO" id="GO:0005654">
    <property type="term" value="C:nucleoplasm"/>
    <property type="evidence" value="ECO:0007669"/>
    <property type="project" value="TreeGrafter"/>
</dbReference>
<dbReference type="CDD" id="cd05400">
    <property type="entry name" value="NT_2-5OAS_ClassI-CCAase"/>
    <property type="match status" value="1"/>
</dbReference>
<feature type="domain" description="Ubiquitin-like" evidence="6">
    <location>
        <begin position="422"/>
        <end position="497"/>
    </location>
</feature>
<proteinExistence type="inferred from homology"/>
<evidence type="ECO:0000313" key="7">
    <source>
        <dbReference type="EMBL" id="NWW10972.1"/>
    </source>
</evidence>
<dbReference type="GO" id="GO:0005829">
    <property type="term" value="C:cytosol"/>
    <property type="evidence" value="ECO:0007669"/>
    <property type="project" value="TreeGrafter"/>
</dbReference>
<feature type="non-terminal residue" evidence="7">
    <location>
        <position position="1"/>
    </location>
</feature>
<dbReference type="GO" id="GO:0001730">
    <property type="term" value="F:2'-5'-oligoadenylate synthetase activity"/>
    <property type="evidence" value="ECO:0007669"/>
    <property type="project" value="UniProtKB-EC"/>
</dbReference>
<dbReference type="InterPro" id="IPR006116">
    <property type="entry name" value="NT_2-5OAS_ClassI-CCAase"/>
</dbReference>
<dbReference type="InterPro" id="IPR019956">
    <property type="entry name" value="Ubiquitin_dom"/>
</dbReference>
<dbReference type="GO" id="GO:0051607">
    <property type="term" value="P:defense response to virus"/>
    <property type="evidence" value="ECO:0007669"/>
    <property type="project" value="UniProtKB-KW"/>
</dbReference>
<dbReference type="AlphaFoldDB" id="A0A7K6KFU6"/>
<dbReference type="InterPro" id="IPR006117">
    <property type="entry name" value="2-5OAS_C_CS"/>
</dbReference>
<dbReference type="InterPro" id="IPR018952">
    <property type="entry name" value="2-5-oligoAdlate_synth_1_dom2/C"/>
</dbReference>
<dbReference type="InterPro" id="IPR043519">
    <property type="entry name" value="NT_sf"/>
</dbReference>
<dbReference type="FunFam" id="1.10.1410.20:FF:000001">
    <property type="entry name" value="2'-5'-oligoadenylate synthetase 1"/>
    <property type="match status" value="1"/>
</dbReference>
<keyword evidence="2" id="KW-0399">Innate immunity</keyword>
<keyword evidence="5" id="KW-0051">Antiviral defense</keyword>
<comment type="similarity">
    <text evidence="1">Belongs to the 2-5A synthase family.</text>
</comment>
<dbReference type="EMBL" id="VZRR01010615">
    <property type="protein sequence ID" value="NWW10972.1"/>
    <property type="molecule type" value="Genomic_DNA"/>
</dbReference>
<dbReference type="FunFam" id="3.30.460.10:FF:000007">
    <property type="entry name" value="2'-5'-oligoadenylate synthetase 1"/>
    <property type="match status" value="1"/>
</dbReference>
<dbReference type="PROSITE" id="PS50053">
    <property type="entry name" value="UBIQUITIN_2"/>
    <property type="match status" value="2"/>
</dbReference>
<dbReference type="PROSITE" id="PS50152">
    <property type="entry name" value="25A_SYNTH_3"/>
    <property type="match status" value="1"/>
</dbReference>
<evidence type="ECO:0000313" key="8">
    <source>
        <dbReference type="Proteomes" id="UP000542358"/>
    </source>
</evidence>
<dbReference type="PANTHER" id="PTHR11258:SF7">
    <property type="entry name" value="2'-5'-OLIGOADENYLATE SYNTHASE-LIKE PROTEIN 2"/>
    <property type="match status" value="1"/>
</dbReference>
<gene>
    <name evidence="7" type="primary">Oasl2</name>
    <name evidence="7" type="ORF">OREARF_R02290</name>
</gene>
<dbReference type="SUPFAM" id="SSF54236">
    <property type="entry name" value="Ubiquitin-like"/>
    <property type="match status" value="2"/>
</dbReference>
<dbReference type="CDD" id="cd01811">
    <property type="entry name" value="Ubl1_OASL"/>
    <property type="match status" value="1"/>
</dbReference>
<dbReference type="GO" id="GO:0045071">
    <property type="term" value="P:negative regulation of viral genome replication"/>
    <property type="evidence" value="ECO:0007669"/>
    <property type="project" value="TreeGrafter"/>
</dbReference>
<evidence type="ECO:0000256" key="3">
    <source>
        <dbReference type="ARBA" id="ARBA00022859"/>
    </source>
</evidence>
<keyword evidence="8" id="KW-1185">Reference proteome</keyword>
<evidence type="ECO:0000256" key="2">
    <source>
        <dbReference type="ARBA" id="ARBA00022588"/>
    </source>
</evidence>
<dbReference type="SUPFAM" id="SSF81631">
    <property type="entry name" value="PAP/OAS1 substrate-binding domain"/>
    <property type="match status" value="1"/>
</dbReference>
<dbReference type="SUPFAM" id="SSF81301">
    <property type="entry name" value="Nucleotidyltransferase"/>
    <property type="match status" value="1"/>
</dbReference>
<evidence type="ECO:0000256" key="4">
    <source>
        <dbReference type="ARBA" id="ARBA00022884"/>
    </source>
</evidence>
<dbReference type="PANTHER" id="PTHR11258">
    <property type="entry name" value="2-5 OLIGOADENYLATE SYNTHETASE"/>
    <property type="match status" value="1"/>
</dbReference>
<feature type="domain" description="Ubiquitin-like" evidence="6">
    <location>
        <begin position="341"/>
        <end position="421"/>
    </location>
</feature>
<dbReference type="Gene3D" id="1.10.1410.20">
    <property type="entry name" value="2'-5'-oligoadenylate synthetase 1, domain 2"/>
    <property type="match status" value="1"/>
</dbReference>
<keyword evidence="3" id="KW-0391">Immunity</keyword>
<evidence type="ECO:0000256" key="5">
    <source>
        <dbReference type="ARBA" id="ARBA00023118"/>
    </source>
</evidence>
<dbReference type="Gene3D" id="3.30.460.10">
    <property type="entry name" value="Beta Polymerase, domain 2"/>
    <property type="match status" value="1"/>
</dbReference>
<dbReference type="FunFam" id="3.10.20.90:FF:000205">
    <property type="entry name" value="2'-5'-oligoadenylate synthase-like protein 2"/>
    <property type="match status" value="1"/>
</dbReference>
<evidence type="ECO:0000259" key="6">
    <source>
        <dbReference type="PROSITE" id="PS50053"/>
    </source>
</evidence>
<name>A0A7K6KFU6_9PASE</name>
<comment type="caution">
    <text evidence="7">The sequence shown here is derived from an EMBL/GenBank/DDBJ whole genome shotgun (WGS) entry which is preliminary data.</text>
</comment>
<dbReference type="GO" id="GO:0046872">
    <property type="term" value="F:metal ion binding"/>
    <property type="evidence" value="ECO:0007669"/>
    <property type="project" value="UniProtKB-KW"/>
</dbReference>
<dbReference type="GO" id="GO:0005524">
    <property type="term" value="F:ATP binding"/>
    <property type="evidence" value="ECO:0007669"/>
    <property type="project" value="UniProtKB-KW"/>
</dbReference>
<organism evidence="7 8">
    <name type="scientific">Oreocharis arfaki</name>
    <name type="common">tit berrypecker</name>
    <dbReference type="NCBI Taxonomy" id="979223"/>
    <lineage>
        <taxon>Eukaryota</taxon>
        <taxon>Metazoa</taxon>
        <taxon>Chordata</taxon>
        <taxon>Craniata</taxon>
        <taxon>Vertebrata</taxon>
        <taxon>Euteleostomi</taxon>
        <taxon>Archelosauria</taxon>
        <taxon>Archosauria</taxon>
        <taxon>Dinosauria</taxon>
        <taxon>Saurischia</taxon>
        <taxon>Theropoda</taxon>
        <taxon>Coelurosauria</taxon>
        <taxon>Aves</taxon>
        <taxon>Neognathae</taxon>
        <taxon>Neoaves</taxon>
        <taxon>Telluraves</taxon>
        <taxon>Australaves</taxon>
        <taxon>Passeriformes</taxon>
        <taxon>Passeroidea</taxon>
        <taxon>Paramythiidae</taxon>
        <taxon>Oreocharis</taxon>
    </lineage>
</organism>
<dbReference type="Gene3D" id="3.10.20.90">
    <property type="entry name" value="Phosphatidylinositol 3-kinase Catalytic Subunit, Chain A, domain 1"/>
    <property type="match status" value="2"/>
</dbReference>
<dbReference type="SMART" id="SM00213">
    <property type="entry name" value="UBQ"/>
    <property type="match status" value="2"/>
</dbReference>
<dbReference type="PRINTS" id="PR00348">
    <property type="entry name" value="UBIQUITIN"/>
</dbReference>
<dbReference type="GO" id="GO:0016020">
    <property type="term" value="C:membrane"/>
    <property type="evidence" value="ECO:0007669"/>
    <property type="project" value="TreeGrafter"/>
</dbReference>
<dbReference type="Pfam" id="PF00240">
    <property type="entry name" value="ubiquitin"/>
    <property type="match status" value="1"/>
</dbReference>
<dbReference type="InterPro" id="IPR000626">
    <property type="entry name" value="Ubiquitin-like_dom"/>
</dbReference>